<dbReference type="OrthoDB" id="408899at2759"/>
<reference evidence="7" key="1">
    <citation type="journal article" date="2022" name="Proc. Natl. Acad. Sci. U.S.A.">
        <title>Life cycle and functional genomics of the unicellular red alga Galdieria for elucidating algal and plant evolution and industrial use.</title>
        <authorList>
            <person name="Hirooka S."/>
            <person name="Itabashi T."/>
            <person name="Ichinose T.M."/>
            <person name="Onuma R."/>
            <person name="Fujiwara T."/>
            <person name="Yamashita S."/>
            <person name="Jong L.W."/>
            <person name="Tomita R."/>
            <person name="Iwane A.H."/>
            <person name="Miyagishima S.Y."/>
        </authorList>
    </citation>
    <scope>NUCLEOTIDE SEQUENCE</scope>
    <source>
        <strain evidence="7">NBRC 102759</strain>
    </source>
</reference>
<name>A0A9C7Q2P8_9RHOD</name>
<dbReference type="InterPro" id="IPR024934">
    <property type="entry name" value="Rubredoxin-like_dom"/>
</dbReference>
<evidence type="ECO:0000313" key="7">
    <source>
        <dbReference type="EMBL" id="GJQ15378.1"/>
    </source>
</evidence>
<dbReference type="PROSITE" id="PS00202">
    <property type="entry name" value="RUBREDOXIN"/>
    <property type="match status" value="1"/>
</dbReference>
<evidence type="ECO:0000256" key="5">
    <source>
        <dbReference type="SAM" id="Phobius"/>
    </source>
</evidence>
<keyword evidence="1" id="KW-0813">Transport</keyword>
<dbReference type="Pfam" id="PF00301">
    <property type="entry name" value="Rubredoxin"/>
    <property type="match status" value="1"/>
</dbReference>
<dbReference type="Gene3D" id="2.20.28.10">
    <property type="match status" value="1"/>
</dbReference>
<feature type="domain" description="Rubredoxin-like" evidence="6">
    <location>
        <begin position="173"/>
        <end position="215"/>
    </location>
</feature>
<evidence type="ECO:0000313" key="8">
    <source>
        <dbReference type="Proteomes" id="UP001061958"/>
    </source>
</evidence>
<dbReference type="GO" id="GO:0005506">
    <property type="term" value="F:iron ion binding"/>
    <property type="evidence" value="ECO:0007669"/>
    <property type="project" value="InterPro"/>
</dbReference>
<dbReference type="AlphaFoldDB" id="A0A9C7Q2P8"/>
<evidence type="ECO:0000256" key="2">
    <source>
        <dbReference type="ARBA" id="ARBA00022723"/>
    </source>
</evidence>
<feature type="transmembrane region" description="Helical" evidence="5">
    <location>
        <begin position="229"/>
        <end position="249"/>
    </location>
</feature>
<dbReference type="EMBL" id="BQMJ01000068">
    <property type="protein sequence ID" value="GJQ15378.1"/>
    <property type="molecule type" value="Genomic_DNA"/>
</dbReference>
<comment type="caution">
    <text evidence="7">The sequence shown here is derived from an EMBL/GenBank/DDBJ whole genome shotgun (WGS) entry which is preliminary data.</text>
</comment>
<dbReference type="SUPFAM" id="SSF57802">
    <property type="entry name" value="Rubredoxin-like"/>
    <property type="match status" value="1"/>
</dbReference>
<evidence type="ECO:0000256" key="3">
    <source>
        <dbReference type="ARBA" id="ARBA00022982"/>
    </source>
</evidence>
<proteinExistence type="predicted"/>
<keyword evidence="3" id="KW-0249">Electron transport</keyword>
<keyword evidence="5" id="KW-0812">Transmembrane</keyword>
<dbReference type="Proteomes" id="UP001061958">
    <property type="component" value="Unassembled WGS sequence"/>
</dbReference>
<evidence type="ECO:0000256" key="1">
    <source>
        <dbReference type="ARBA" id="ARBA00022448"/>
    </source>
</evidence>
<dbReference type="InterPro" id="IPR024935">
    <property type="entry name" value="Rubredoxin_dom"/>
</dbReference>
<dbReference type="PANTHER" id="PTHR48136:SF1">
    <property type="entry name" value="RUBREDOXIN-LIKE SUPERFAMILY PROTEIN"/>
    <property type="match status" value="1"/>
</dbReference>
<keyword evidence="2" id="KW-0479">Metal-binding</keyword>
<keyword evidence="5" id="KW-1133">Transmembrane helix</keyword>
<dbReference type="PROSITE" id="PS50903">
    <property type="entry name" value="RUBREDOXIN_LIKE"/>
    <property type="match status" value="1"/>
</dbReference>
<dbReference type="PANTHER" id="PTHR48136">
    <property type="entry name" value="RUBREDOXIN-LIKE SUPERFAMILY PROTEIN"/>
    <property type="match status" value="1"/>
</dbReference>
<keyword evidence="4" id="KW-0408">Iron</keyword>
<protein>
    <recommendedName>
        <fullName evidence="6">Rubredoxin-like domain-containing protein</fullName>
    </recommendedName>
</protein>
<dbReference type="InterPro" id="IPR018527">
    <property type="entry name" value="Rubredoxin_Fe_BS"/>
</dbReference>
<keyword evidence="5" id="KW-0472">Membrane</keyword>
<evidence type="ECO:0000259" key="6">
    <source>
        <dbReference type="PROSITE" id="PS50903"/>
    </source>
</evidence>
<accession>A0A9C7Q2P8</accession>
<reference evidence="7" key="2">
    <citation type="submission" date="2022-01" db="EMBL/GenBank/DDBJ databases">
        <authorList>
            <person name="Hirooka S."/>
            <person name="Miyagishima S.Y."/>
        </authorList>
    </citation>
    <scope>NUCLEOTIDE SEQUENCE</scope>
    <source>
        <strain evidence="7">NBRC 102759</strain>
    </source>
</reference>
<organism evidence="7 8">
    <name type="scientific">Galdieria partita</name>
    <dbReference type="NCBI Taxonomy" id="83374"/>
    <lineage>
        <taxon>Eukaryota</taxon>
        <taxon>Rhodophyta</taxon>
        <taxon>Bangiophyceae</taxon>
        <taxon>Galdieriales</taxon>
        <taxon>Galdieriaceae</taxon>
        <taxon>Galdieria</taxon>
    </lineage>
</organism>
<evidence type="ECO:0000256" key="4">
    <source>
        <dbReference type="ARBA" id="ARBA00023004"/>
    </source>
</evidence>
<gene>
    <name evidence="7" type="ORF">GpartN1_g7169.t1</name>
</gene>
<dbReference type="CDD" id="cd00730">
    <property type="entry name" value="rubredoxin"/>
    <property type="match status" value="1"/>
</dbReference>
<keyword evidence="8" id="KW-1185">Reference proteome</keyword>
<sequence>MDVASFVATPSSSHLLCNHRKYSYVSSISFNSCVYPTRKNSRYGRTAILWKDCINNQYFVWYQKRKSSVFQKNQRFACREDWTSGTTGSEQASFLPFFTSSPNIELHTSRSVNSKQIFNEKDDCSSKESELKQSFTPSSSVSNNNNDSNFRHRKVPRAVAKARAEGEPVVFIEGKWVCMDCGYVYPDDASVAFEDLPDNWRCPLCGSPKRRFFKKQGNKVVARMSDDRWMIVVALSFSIALIWFGYWAIHNL</sequence>